<dbReference type="SUPFAM" id="SSF56112">
    <property type="entry name" value="Protein kinase-like (PK-like)"/>
    <property type="match status" value="1"/>
</dbReference>
<dbReference type="InterPro" id="IPR011009">
    <property type="entry name" value="Kinase-like_dom_sf"/>
</dbReference>
<organism evidence="1 2">
    <name type="scientific">Streblomastix strix</name>
    <dbReference type="NCBI Taxonomy" id="222440"/>
    <lineage>
        <taxon>Eukaryota</taxon>
        <taxon>Metamonada</taxon>
        <taxon>Preaxostyla</taxon>
        <taxon>Oxymonadida</taxon>
        <taxon>Streblomastigidae</taxon>
        <taxon>Streblomastix</taxon>
    </lineage>
</organism>
<name>A0A5J4UIP7_9EUKA</name>
<dbReference type="EMBL" id="SNRW01015372">
    <property type="protein sequence ID" value="KAA6370449.1"/>
    <property type="molecule type" value="Genomic_DNA"/>
</dbReference>
<reference evidence="1 2" key="1">
    <citation type="submission" date="2019-03" db="EMBL/GenBank/DDBJ databases">
        <title>Single cell metagenomics reveals metabolic interactions within the superorganism composed of flagellate Streblomastix strix and complex community of Bacteroidetes bacteria on its surface.</title>
        <authorList>
            <person name="Treitli S.C."/>
            <person name="Kolisko M."/>
            <person name="Husnik F."/>
            <person name="Keeling P."/>
            <person name="Hampl V."/>
        </authorList>
    </citation>
    <scope>NUCLEOTIDE SEQUENCE [LARGE SCALE GENOMIC DNA]</scope>
    <source>
        <strain evidence="1">ST1C</strain>
    </source>
</reference>
<dbReference type="Gene3D" id="3.30.200.20">
    <property type="entry name" value="Phosphorylase Kinase, domain 1"/>
    <property type="match status" value="1"/>
</dbReference>
<evidence type="ECO:0000313" key="1">
    <source>
        <dbReference type="EMBL" id="KAA6370449.1"/>
    </source>
</evidence>
<evidence type="ECO:0008006" key="3">
    <source>
        <dbReference type="Google" id="ProtNLM"/>
    </source>
</evidence>
<accession>A0A5J4UIP7</accession>
<sequence>MSSIKDYKIISKLPGGAQSKTFIVELKSTQQQFIMKKVDYLEQVDRAKVDIEVELMRSLDSDFTVRLVCVFPDP</sequence>
<proteinExistence type="predicted"/>
<dbReference type="AlphaFoldDB" id="A0A5J4UIP7"/>
<dbReference type="Proteomes" id="UP000324800">
    <property type="component" value="Unassembled WGS sequence"/>
</dbReference>
<evidence type="ECO:0000313" key="2">
    <source>
        <dbReference type="Proteomes" id="UP000324800"/>
    </source>
</evidence>
<protein>
    <recommendedName>
        <fullName evidence="3">Protein kinase domain-containing protein</fullName>
    </recommendedName>
</protein>
<gene>
    <name evidence="1" type="ORF">EZS28_034023</name>
</gene>
<feature type="non-terminal residue" evidence="1">
    <location>
        <position position="74"/>
    </location>
</feature>
<comment type="caution">
    <text evidence="1">The sequence shown here is derived from an EMBL/GenBank/DDBJ whole genome shotgun (WGS) entry which is preliminary data.</text>
</comment>